<keyword evidence="1 3" id="KW-0807">Transducer</keyword>
<protein>
    <submittedName>
        <fullName evidence="5">Methyl-accepting chemotaxis sensory transducer with Cache sensor</fullName>
    </submittedName>
</protein>
<dbReference type="Pfam" id="PF22673">
    <property type="entry name" value="MCP-like_PDC_1"/>
    <property type="match status" value="1"/>
</dbReference>
<dbReference type="PRINTS" id="PR00260">
    <property type="entry name" value="CHEMTRNSDUCR"/>
</dbReference>
<dbReference type="Proteomes" id="UP000243406">
    <property type="component" value="Unassembled WGS sequence"/>
</dbReference>
<dbReference type="AlphaFoldDB" id="A0A1T5AZ65"/>
<accession>A0A1T5AZ65</accession>
<organism evidence="5 6">
    <name type="scientific">Acetoanaerobium noterae</name>
    <dbReference type="NCBI Taxonomy" id="745369"/>
    <lineage>
        <taxon>Bacteria</taxon>
        <taxon>Bacillati</taxon>
        <taxon>Bacillota</taxon>
        <taxon>Clostridia</taxon>
        <taxon>Peptostreptococcales</taxon>
        <taxon>Filifactoraceae</taxon>
        <taxon>Acetoanaerobium</taxon>
    </lineage>
</organism>
<dbReference type="GO" id="GO:0007165">
    <property type="term" value="P:signal transduction"/>
    <property type="evidence" value="ECO:0007669"/>
    <property type="project" value="UniProtKB-KW"/>
</dbReference>
<dbReference type="InterPro" id="IPR004090">
    <property type="entry name" value="Chemotax_Me-accpt_rcpt"/>
</dbReference>
<dbReference type="SUPFAM" id="SSF103190">
    <property type="entry name" value="Sensory domain-like"/>
    <property type="match status" value="1"/>
</dbReference>
<dbReference type="CDD" id="cd12914">
    <property type="entry name" value="PDC1_DGC_like"/>
    <property type="match status" value="1"/>
</dbReference>
<gene>
    <name evidence="5" type="ORF">SAMN02745120_1284</name>
</gene>
<dbReference type="Gene3D" id="1.10.287.950">
    <property type="entry name" value="Methyl-accepting chemotaxis protein"/>
    <property type="match status" value="1"/>
</dbReference>
<dbReference type="EMBL" id="FUYN01000002">
    <property type="protein sequence ID" value="SKB40050.1"/>
    <property type="molecule type" value="Genomic_DNA"/>
</dbReference>
<evidence type="ECO:0000256" key="2">
    <source>
        <dbReference type="ARBA" id="ARBA00029447"/>
    </source>
</evidence>
<dbReference type="RefSeq" id="WP_079589178.1">
    <property type="nucleotide sequence ID" value="NZ_FUYN01000002.1"/>
</dbReference>
<dbReference type="OrthoDB" id="9816519at2"/>
<feature type="domain" description="Methyl-accepting transducer" evidence="4">
    <location>
        <begin position="71"/>
        <end position="307"/>
    </location>
</feature>
<dbReference type="PROSITE" id="PS50111">
    <property type="entry name" value="CHEMOTAXIS_TRANSDUC_2"/>
    <property type="match status" value="1"/>
</dbReference>
<dbReference type="InterPro" id="IPR029151">
    <property type="entry name" value="Sensor-like_sf"/>
</dbReference>
<dbReference type="Pfam" id="PF00015">
    <property type="entry name" value="MCPsignal"/>
    <property type="match status" value="1"/>
</dbReference>
<proteinExistence type="inferred from homology"/>
<sequence>MGFFGGSKITDEHIRASREIKKRNLTQMIPSELGEFAQNINSFITDIRANLGQFYALSQKMSEESEVLSSSLEEANETFAMVDKRVDDFAEQMNRRSERISELKESLEQFVESSKESETGAKEVTDALSQMHDAIIHGKEDFLKVVKLLNTTKDTGLDLAGNMTSLAGEIKNINKIIEEVQSIANKTNLLSLNASIEAARAGESGRGFAVVAQEIGKLAMQSQEAVEKIDSTLTDLAARIINITENVTTEMNHVEQEAKVADNSIASMQLIDEEAKKAASKMKNLERNTQIQKKLGEKVELVSADFIQLMEDVTSLSEDMRAGSQNYYAKSQNITAMLLETEKRTQEIFGFIRSYTESLPLTDKMKTCIANAKSALANKQTDTSLLKRENNKVAREELKKLAKAYPSFEVICILDASGLSLVSSIDEEDYKLNFSHAEYFKSAIAGNTYESKPYISTDTGNYCVAVSLPIKENGQIVGVIMADVSLA</sequence>
<evidence type="ECO:0000256" key="3">
    <source>
        <dbReference type="PROSITE-ProRule" id="PRU00284"/>
    </source>
</evidence>
<dbReference type="GO" id="GO:0006935">
    <property type="term" value="P:chemotaxis"/>
    <property type="evidence" value="ECO:0007669"/>
    <property type="project" value="InterPro"/>
</dbReference>
<evidence type="ECO:0000256" key="1">
    <source>
        <dbReference type="ARBA" id="ARBA00023224"/>
    </source>
</evidence>
<dbReference type="Gene3D" id="3.30.450.20">
    <property type="entry name" value="PAS domain"/>
    <property type="match status" value="1"/>
</dbReference>
<evidence type="ECO:0000313" key="6">
    <source>
        <dbReference type="Proteomes" id="UP000243406"/>
    </source>
</evidence>
<comment type="similarity">
    <text evidence="2">Belongs to the methyl-accepting chemotaxis (MCP) protein family.</text>
</comment>
<name>A0A1T5AZ65_9FIRM</name>
<dbReference type="InterPro" id="IPR004089">
    <property type="entry name" value="MCPsignal_dom"/>
</dbReference>
<dbReference type="GO" id="GO:0004888">
    <property type="term" value="F:transmembrane signaling receptor activity"/>
    <property type="evidence" value="ECO:0007669"/>
    <property type="project" value="InterPro"/>
</dbReference>
<evidence type="ECO:0000313" key="5">
    <source>
        <dbReference type="EMBL" id="SKB40050.1"/>
    </source>
</evidence>
<reference evidence="6" key="1">
    <citation type="submission" date="2017-02" db="EMBL/GenBank/DDBJ databases">
        <authorList>
            <person name="Varghese N."/>
            <person name="Submissions S."/>
        </authorList>
    </citation>
    <scope>NUCLEOTIDE SEQUENCE [LARGE SCALE GENOMIC DNA]</scope>
    <source>
        <strain evidence="6">ATCC 35199</strain>
    </source>
</reference>
<dbReference type="PANTHER" id="PTHR32089:SF112">
    <property type="entry name" value="LYSOZYME-LIKE PROTEIN-RELATED"/>
    <property type="match status" value="1"/>
</dbReference>
<dbReference type="PANTHER" id="PTHR32089">
    <property type="entry name" value="METHYL-ACCEPTING CHEMOTAXIS PROTEIN MCPB"/>
    <property type="match status" value="1"/>
</dbReference>
<keyword evidence="6" id="KW-1185">Reference proteome</keyword>
<dbReference type="GO" id="GO:0016020">
    <property type="term" value="C:membrane"/>
    <property type="evidence" value="ECO:0007669"/>
    <property type="project" value="InterPro"/>
</dbReference>
<dbReference type="SMART" id="SM00283">
    <property type="entry name" value="MA"/>
    <property type="match status" value="1"/>
</dbReference>
<evidence type="ECO:0000259" key="4">
    <source>
        <dbReference type="PROSITE" id="PS50111"/>
    </source>
</evidence>
<dbReference type="SUPFAM" id="SSF58104">
    <property type="entry name" value="Methyl-accepting chemotaxis protein (MCP) signaling domain"/>
    <property type="match status" value="1"/>
</dbReference>